<evidence type="ECO:0000313" key="2">
    <source>
        <dbReference type="Proteomes" id="UP000789405"/>
    </source>
</evidence>
<comment type="caution">
    <text evidence="1">The sequence shown here is derived from an EMBL/GenBank/DDBJ whole genome shotgun (WGS) entry which is preliminary data.</text>
</comment>
<sequence>MNLTQDQTTASLPKAYNPFIEWSTDVSQNQTIELSTDFVDNNP</sequence>
<reference evidence="1" key="1">
    <citation type="submission" date="2021-06" db="EMBL/GenBank/DDBJ databases">
        <authorList>
            <person name="Kallberg Y."/>
            <person name="Tangrot J."/>
            <person name="Rosling A."/>
        </authorList>
    </citation>
    <scope>NUCLEOTIDE SEQUENCE</scope>
    <source>
        <strain evidence="1">MA453B</strain>
    </source>
</reference>
<feature type="non-terminal residue" evidence="1">
    <location>
        <position position="43"/>
    </location>
</feature>
<accession>A0A9N9F542</accession>
<gene>
    <name evidence="1" type="ORF">DERYTH_LOCUS3321</name>
</gene>
<protein>
    <submittedName>
        <fullName evidence="1">19760_t:CDS:1</fullName>
    </submittedName>
</protein>
<proteinExistence type="predicted"/>
<name>A0A9N9F542_9GLOM</name>
<dbReference type="AlphaFoldDB" id="A0A9N9F542"/>
<dbReference type="Proteomes" id="UP000789405">
    <property type="component" value="Unassembled WGS sequence"/>
</dbReference>
<organism evidence="1 2">
    <name type="scientific">Dentiscutata erythropus</name>
    <dbReference type="NCBI Taxonomy" id="1348616"/>
    <lineage>
        <taxon>Eukaryota</taxon>
        <taxon>Fungi</taxon>
        <taxon>Fungi incertae sedis</taxon>
        <taxon>Mucoromycota</taxon>
        <taxon>Glomeromycotina</taxon>
        <taxon>Glomeromycetes</taxon>
        <taxon>Diversisporales</taxon>
        <taxon>Gigasporaceae</taxon>
        <taxon>Dentiscutata</taxon>
    </lineage>
</organism>
<keyword evidence="2" id="KW-1185">Reference proteome</keyword>
<evidence type="ECO:0000313" key="1">
    <source>
        <dbReference type="EMBL" id="CAG8509652.1"/>
    </source>
</evidence>
<dbReference type="EMBL" id="CAJVPY010001156">
    <property type="protein sequence ID" value="CAG8509652.1"/>
    <property type="molecule type" value="Genomic_DNA"/>
</dbReference>